<evidence type="ECO:0000256" key="1">
    <source>
        <dbReference type="ARBA" id="ARBA00004123"/>
    </source>
</evidence>
<dbReference type="AlphaFoldDB" id="A0A8D0GL00"/>
<dbReference type="PANTHER" id="PTHR34436">
    <property type="entry name" value="CENTROMERE PROTEIN M"/>
    <property type="match status" value="1"/>
</dbReference>
<evidence type="ECO:0000313" key="7">
    <source>
        <dbReference type="Ensembl" id="ENSSPUP00000007640.1"/>
    </source>
</evidence>
<dbReference type="GeneTree" id="ENSGT00950000185567"/>
<evidence type="ECO:0000256" key="6">
    <source>
        <dbReference type="ARBA" id="ARBA00023328"/>
    </source>
</evidence>
<dbReference type="GO" id="GO:0005634">
    <property type="term" value="C:nucleus"/>
    <property type="evidence" value="ECO:0007669"/>
    <property type="project" value="UniProtKB-SubCell"/>
</dbReference>
<protein>
    <recommendedName>
        <fullName evidence="3">Centromere protein M</fullName>
    </recommendedName>
</protein>
<keyword evidence="5" id="KW-0539">Nucleus</keyword>
<organism evidence="7 8">
    <name type="scientific">Sphenodon punctatus</name>
    <name type="common">Tuatara</name>
    <name type="synonym">Hatteria punctata</name>
    <dbReference type="NCBI Taxonomy" id="8508"/>
    <lineage>
        <taxon>Eukaryota</taxon>
        <taxon>Metazoa</taxon>
        <taxon>Chordata</taxon>
        <taxon>Craniata</taxon>
        <taxon>Vertebrata</taxon>
        <taxon>Euteleostomi</taxon>
        <taxon>Lepidosauria</taxon>
        <taxon>Sphenodontia</taxon>
        <taxon>Sphenodontidae</taxon>
        <taxon>Sphenodon</taxon>
    </lineage>
</organism>
<dbReference type="InterPro" id="IPR027417">
    <property type="entry name" value="P-loop_NTPase"/>
</dbReference>
<evidence type="ECO:0000256" key="4">
    <source>
        <dbReference type="ARBA" id="ARBA00022454"/>
    </source>
</evidence>
<evidence type="ECO:0000256" key="3">
    <source>
        <dbReference type="ARBA" id="ARBA00016382"/>
    </source>
</evidence>
<dbReference type="Pfam" id="PF11111">
    <property type="entry name" value="CENP-M"/>
    <property type="match status" value="1"/>
</dbReference>
<keyword evidence="8" id="KW-1185">Reference proteome</keyword>
<sequence length="111" mass="12204">LSFPLAISFHTVEASLLHVDANFFHGKVCFLVTGVGRVNHSSVELNAIRKLADSYCSPIVFCELNSERIRVATAQRLLRMLQVCAGRVSRTSALFFSSLMKTSIDDSSLLA</sequence>
<dbReference type="Proteomes" id="UP000694392">
    <property type="component" value="Unplaced"/>
</dbReference>
<reference evidence="7" key="2">
    <citation type="submission" date="2025-09" db="UniProtKB">
        <authorList>
            <consortium name="Ensembl"/>
        </authorList>
    </citation>
    <scope>IDENTIFICATION</scope>
</reference>
<proteinExistence type="predicted"/>
<dbReference type="GO" id="GO:0000775">
    <property type="term" value="C:chromosome, centromeric region"/>
    <property type="evidence" value="ECO:0007669"/>
    <property type="project" value="UniProtKB-SubCell"/>
</dbReference>
<dbReference type="OMA" id="KLADHYC"/>
<keyword evidence="4" id="KW-0158">Chromosome</keyword>
<dbReference type="InterPro" id="IPR020987">
    <property type="entry name" value="Centromere_Cenp-M"/>
</dbReference>
<reference evidence="7" key="1">
    <citation type="submission" date="2025-08" db="UniProtKB">
        <authorList>
            <consortium name="Ensembl"/>
        </authorList>
    </citation>
    <scope>IDENTIFICATION</scope>
</reference>
<evidence type="ECO:0000256" key="2">
    <source>
        <dbReference type="ARBA" id="ARBA00004584"/>
    </source>
</evidence>
<dbReference type="Gene3D" id="3.40.50.300">
    <property type="entry name" value="P-loop containing nucleotide triphosphate hydrolases"/>
    <property type="match status" value="1"/>
</dbReference>
<dbReference type="Ensembl" id="ENSSPUT00000008139.1">
    <property type="protein sequence ID" value="ENSSPUP00000007640.1"/>
    <property type="gene ID" value="ENSSPUG00000005906.1"/>
</dbReference>
<evidence type="ECO:0000313" key="8">
    <source>
        <dbReference type="Proteomes" id="UP000694392"/>
    </source>
</evidence>
<accession>A0A8D0GL00</accession>
<dbReference type="PANTHER" id="PTHR34436:SF1">
    <property type="entry name" value="CENTROMERE PROTEIN M"/>
    <property type="match status" value="1"/>
</dbReference>
<comment type="subcellular location">
    <subcellularLocation>
        <location evidence="2">Chromosome</location>
        <location evidence="2">Centromere</location>
    </subcellularLocation>
    <subcellularLocation>
        <location evidence="1">Nucleus</location>
    </subcellularLocation>
</comment>
<evidence type="ECO:0000256" key="5">
    <source>
        <dbReference type="ARBA" id="ARBA00023242"/>
    </source>
</evidence>
<name>A0A8D0GL00_SPHPU</name>
<keyword evidence="6" id="KW-0137">Centromere</keyword>